<dbReference type="SUPFAM" id="SSF48498">
    <property type="entry name" value="Tetracyclin repressor-like, C-terminal domain"/>
    <property type="match status" value="1"/>
</dbReference>
<evidence type="ECO:0000256" key="1">
    <source>
        <dbReference type="ARBA" id="ARBA00023015"/>
    </source>
</evidence>
<name>A0A2T5MCP1_9GAMM</name>
<dbReference type="Pfam" id="PF08359">
    <property type="entry name" value="TetR_C_4"/>
    <property type="match status" value="1"/>
</dbReference>
<dbReference type="SUPFAM" id="SSF46689">
    <property type="entry name" value="Homeodomain-like"/>
    <property type="match status" value="1"/>
</dbReference>
<proteinExistence type="predicted"/>
<evidence type="ECO:0000256" key="2">
    <source>
        <dbReference type="ARBA" id="ARBA00023125"/>
    </source>
</evidence>
<evidence type="ECO:0000256" key="3">
    <source>
        <dbReference type="ARBA" id="ARBA00023163"/>
    </source>
</evidence>
<evidence type="ECO:0000313" key="6">
    <source>
        <dbReference type="EMBL" id="PTU30331.1"/>
    </source>
</evidence>
<dbReference type="InterPro" id="IPR050109">
    <property type="entry name" value="HTH-type_TetR-like_transc_reg"/>
</dbReference>
<dbReference type="InterPro" id="IPR036271">
    <property type="entry name" value="Tet_transcr_reg_TetR-rel_C_sf"/>
</dbReference>
<dbReference type="GO" id="GO:0003700">
    <property type="term" value="F:DNA-binding transcription factor activity"/>
    <property type="evidence" value="ECO:0007669"/>
    <property type="project" value="TreeGrafter"/>
</dbReference>
<evidence type="ECO:0000313" key="7">
    <source>
        <dbReference type="Proteomes" id="UP000244248"/>
    </source>
</evidence>
<protein>
    <submittedName>
        <fullName evidence="6">TetR family transcriptional regulator</fullName>
    </submittedName>
</protein>
<dbReference type="RefSeq" id="WP_107941275.1">
    <property type="nucleotide sequence ID" value="NZ_QANS01000006.1"/>
</dbReference>
<keyword evidence="1" id="KW-0805">Transcription regulation</keyword>
<feature type="DNA-binding region" description="H-T-H motif" evidence="4">
    <location>
        <begin position="39"/>
        <end position="58"/>
    </location>
</feature>
<dbReference type="InterPro" id="IPR009057">
    <property type="entry name" value="Homeodomain-like_sf"/>
</dbReference>
<dbReference type="InterPro" id="IPR001647">
    <property type="entry name" value="HTH_TetR"/>
</dbReference>
<dbReference type="Gene3D" id="1.10.10.60">
    <property type="entry name" value="Homeodomain-like"/>
    <property type="match status" value="1"/>
</dbReference>
<keyword evidence="3" id="KW-0804">Transcription</keyword>
<comment type="caution">
    <text evidence="6">The sequence shown here is derived from an EMBL/GenBank/DDBJ whole genome shotgun (WGS) entry which is preliminary data.</text>
</comment>
<dbReference type="Proteomes" id="UP000244248">
    <property type="component" value="Unassembled WGS sequence"/>
</dbReference>
<dbReference type="InterPro" id="IPR013570">
    <property type="entry name" value="Tscrpt_reg_YsiA_C"/>
</dbReference>
<reference evidence="6 7" key="1">
    <citation type="submission" date="2018-04" db="EMBL/GenBank/DDBJ databases">
        <title>Novel species isolated from glacier.</title>
        <authorList>
            <person name="Liu Q."/>
            <person name="Xin Y.-H."/>
        </authorList>
    </citation>
    <scope>NUCLEOTIDE SEQUENCE [LARGE SCALE GENOMIC DNA]</scope>
    <source>
        <strain evidence="6 7">GT1R17</strain>
    </source>
</reference>
<keyword evidence="7" id="KW-1185">Reference proteome</keyword>
<dbReference type="PANTHER" id="PTHR30055:SF234">
    <property type="entry name" value="HTH-TYPE TRANSCRIPTIONAL REGULATOR BETI"/>
    <property type="match status" value="1"/>
</dbReference>
<dbReference type="Pfam" id="PF00440">
    <property type="entry name" value="TetR_N"/>
    <property type="match status" value="1"/>
</dbReference>
<gene>
    <name evidence="6" type="ORF">CJD38_15410</name>
</gene>
<dbReference type="PRINTS" id="PR00455">
    <property type="entry name" value="HTHTETR"/>
</dbReference>
<dbReference type="AlphaFoldDB" id="A0A2T5MCP1"/>
<dbReference type="GO" id="GO:0000976">
    <property type="term" value="F:transcription cis-regulatory region binding"/>
    <property type="evidence" value="ECO:0007669"/>
    <property type="project" value="TreeGrafter"/>
</dbReference>
<feature type="domain" description="HTH tetR-type" evidence="5">
    <location>
        <begin position="16"/>
        <end position="76"/>
    </location>
</feature>
<evidence type="ECO:0000259" key="5">
    <source>
        <dbReference type="PROSITE" id="PS50977"/>
    </source>
</evidence>
<dbReference type="EMBL" id="QANS01000006">
    <property type="protein sequence ID" value="PTU30331.1"/>
    <property type="molecule type" value="Genomic_DNA"/>
</dbReference>
<evidence type="ECO:0000256" key="4">
    <source>
        <dbReference type="PROSITE-ProRule" id="PRU00335"/>
    </source>
</evidence>
<keyword evidence="2 4" id="KW-0238">DNA-binding</keyword>
<dbReference type="PROSITE" id="PS50977">
    <property type="entry name" value="HTH_TETR_2"/>
    <property type="match status" value="1"/>
</dbReference>
<sequence length="236" mass="27207">MSSAPARRPATRLAREQRVGDILVAARDVFCEKGYEQTAVSEIAARIGVVEGTVYKYFESKRDLLLKVLEHWYEEMFGDYARDLSGIQGARSRLRLLVWRHLRSIREYPLLCRLMFREVRSERDYVGSELHELNKRYTRLLLDVLEDGVKSGELRHDVPLHLLRDMVYGSIEHYTWNFICGRGELDIDATADQITALLCDGVAAHNGADTLKRETERLSQIASRIERSLPKQARKS</sequence>
<accession>A0A2T5MCP1</accession>
<dbReference type="Gene3D" id="1.10.357.10">
    <property type="entry name" value="Tetracycline Repressor, domain 2"/>
    <property type="match status" value="1"/>
</dbReference>
<dbReference type="OrthoDB" id="4541465at2"/>
<dbReference type="PANTHER" id="PTHR30055">
    <property type="entry name" value="HTH-TYPE TRANSCRIPTIONAL REGULATOR RUTR"/>
    <property type="match status" value="1"/>
</dbReference>
<organism evidence="6 7">
    <name type="scientific">Stenotrophobium rhamnosiphilum</name>
    <dbReference type="NCBI Taxonomy" id="2029166"/>
    <lineage>
        <taxon>Bacteria</taxon>
        <taxon>Pseudomonadati</taxon>
        <taxon>Pseudomonadota</taxon>
        <taxon>Gammaproteobacteria</taxon>
        <taxon>Nevskiales</taxon>
        <taxon>Nevskiaceae</taxon>
        <taxon>Stenotrophobium</taxon>
    </lineage>
</organism>